<feature type="signal peptide" evidence="1">
    <location>
        <begin position="1"/>
        <end position="20"/>
    </location>
</feature>
<evidence type="ECO:0000256" key="1">
    <source>
        <dbReference type="SAM" id="SignalP"/>
    </source>
</evidence>
<evidence type="ECO:0008006" key="4">
    <source>
        <dbReference type="Google" id="ProtNLM"/>
    </source>
</evidence>
<protein>
    <recommendedName>
        <fullName evidence="4">Lipoprotein</fullName>
    </recommendedName>
</protein>
<proteinExistence type="predicted"/>
<organism evidence="2 3">
    <name type="scientific">Chitiniphilus shinanonensis</name>
    <dbReference type="NCBI Taxonomy" id="553088"/>
    <lineage>
        <taxon>Bacteria</taxon>
        <taxon>Pseudomonadati</taxon>
        <taxon>Pseudomonadota</taxon>
        <taxon>Betaproteobacteria</taxon>
        <taxon>Neisseriales</taxon>
        <taxon>Chitinibacteraceae</taxon>
        <taxon>Chitiniphilus</taxon>
    </lineage>
</organism>
<sequence>MRLGRWLLPLMLVLGACAQAGPDRAVTLFGTLLLKGNAPHIQQVLQTDDAQYQLSKVPSEQAAALQRQRVKVTGVLVREAQPPRLPLVEVSRIEAAQ</sequence>
<dbReference type="EMBL" id="BSOZ01000016">
    <property type="protein sequence ID" value="GLS04319.1"/>
    <property type="molecule type" value="Genomic_DNA"/>
</dbReference>
<accession>A0ABQ6BRN3</accession>
<keyword evidence="1" id="KW-0732">Signal</keyword>
<evidence type="ECO:0000313" key="3">
    <source>
        <dbReference type="Proteomes" id="UP001156836"/>
    </source>
</evidence>
<evidence type="ECO:0000313" key="2">
    <source>
        <dbReference type="EMBL" id="GLS04319.1"/>
    </source>
</evidence>
<feature type="chain" id="PRO_5046693592" description="Lipoprotein" evidence="1">
    <location>
        <begin position="21"/>
        <end position="97"/>
    </location>
</feature>
<name>A0ABQ6BRN3_9NEIS</name>
<dbReference type="Proteomes" id="UP001156836">
    <property type="component" value="Unassembled WGS sequence"/>
</dbReference>
<comment type="caution">
    <text evidence="2">The sequence shown here is derived from an EMBL/GenBank/DDBJ whole genome shotgun (WGS) entry which is preliminary data.</text>
</comment>
<dbReference type="PROSITE" id="PS51257">
    <property type="entry name" value="PROKAR_LIPOPROTEIN"/>
    <property type="match status" value="1"/>
</dbReference>
<keyword evidence="3" id="KW-1185">Reference proteome</keyword>
<reference evidence="3" key="1">
    <citation type="journal article" date="2019" name="Int. J. Syst. Evol. Microbiol.">
        <title>The Global Catalogue of Microorganisms (GCM) 10K type strain sequencing project: providing services to taxonomists for standard genome sequencing and annotation.</title>
        <authorList>
            <consortium name="The Broad Institute Genomics Platform"/>
            <consortium name="The Broad Institute Genome Sequencing Center for Infectious Disease"/>
            <person name="Wu L."/>
            <person name="Ma J."/>
        </authorList>
    </citation>
    <scope>NUCLEOTIDE SEQUENCE [LARGE SCALE GENOMIC DNA]</scope>
    <source>
        <strain evidence="3">NBRC 104970</strain>
    </source>
</reference>
<gene>
    <name evidence="2" type="ORF">GCM10007860_14660</name>
</gene>